<feature type="domain" description="Glucose-methanol-choline oxidoreductase N-terminal" evidence="8">
    <location>
        <begin position="311"/>
        <end position="325"/>
    </location>
</feature>
<name>A0A8H6K0Z4_9PEZI</name>
<dbReference type="InterPro" id="IPR040085">
    <property type="entry name" value="MJ0674-like"/>
</dbReference>
<dbReference type="SFLD" id="SFLDS00029">
    <property type="entry name" value="Radical_SAM"/>
    <property type="match status" value="1"/>
</dbReference>
<dbReference type="SUPFAM" id="SSF51905">
    <property type="entry name" value="FAD/NAD(P)-binding domain"/>
    <property type="match status" value="1"/>
</dbReference>
<sequence>MHSFIFLFFLVLSLFLPASNALHITNQTIDDFLLSQYDYVVVGGGLSGLVVANRLSEDSNTTVLMIEAGDLDRREDHVIIPGFIGRSPPSPYGYSVRTTPQVYLDGQTRGINQGKVVGGGSARNGMCWTRGSAADFDAWEELGNPGWGWNSLLPYFKKVETYTTNVPDDVRDKFNINPDMSSHGTSGPIDVAYSQHFYNTSNNILQGLSEIGIPIAADVNAGDPTGAMIVPSSMSPENQTRSDARTGYFDPAISRPNFHVVTGHTATRLIVGLPGSLNRGSRRIVGVHFSSGPGGVNRTVTANKEVILAAGAIQSPVLLQVSGIGPRQVLELLNISVQINLPGVGNNFQDHPMAQFPFDYSNSSVFTSRDLNGDAFEEALDTFLANRTGNSPNQVVNNKPLNLPGPLTTPLINTVAFPSLQNHSAEWETLLEAARNRSSDFLPLDTPRAVVSGYAKQKSLLLSHLARRDVGAYELLAASWGQISIANQKPLSRGTVRPSSASVFDAPLVDPRYCADPLDCKIIRLGLQLTQKLMVTVAMRPLLPVVDARFNSTDEMELMAALKPLVGTEYHPSGSTSMLPRKLGGVVNDKLMVYGTCNLRVVDAGMMPMIPGGHIQAAVYAVAEKRTSSWRLRMVRRRAHLDSQDGRSTLVRPKARRKKPDTGLSRRSLHLAPPFLLDDYMPRYLTLSSIDESKKRSKAYAHLSKCNLCPRLCGVNRFETTGMCLIGDNTKVNVIAPHFGEGKPCIQGHNGSGAVFFSGCNLRCVFCQNHDIAHQRNGRDLTPEELGEWYLKLQQVGNVHNINLVTPEHVVPQVVLSILHAKDLGLKVPIIYNTSAFDSLASLELLDGLVDIYLPDFKVWEASSSKRLLKADDYAATARESIKAMHAQVGDLCFTGDGIAKKGLLVRHLVMPGKESEGQRIMKFLAEEVSRDCFVNIMEQYHPDAHVGKAKRRTKTSETPTDEVRYVEINRAVSEGEISSVRQAAEAAGLWRFCDPPRHDGFNI</sequence>
<dbReference type="SUPFAM" id="SSF102114">
    <property type="entry name" value="Radical SAM enzymes"/>
    <property type="match status" value="1"/>
</dbReference>
<feature type="signal peptide" evidence="7">
    <location>
        <begin position="1"/>
        <end position="21"/>
    </location>
</feature>
<proteinExistence type="inferred from homology"/>
<evidence type="ECO:0000256" key="5">
    <source>
        <dbReference type="ARBA" id="ARBA00023014"/>
    </source>
</evidence>
<feature type="region of interest" description="Disordered" evidence="6">
    <location>
        <begin position="643"/>
        <end position="666"/>
    </location>
</feature>
<dbReference type="InterPro" id="IPR013785">
    <property type="entry name" value="Aldolase_TIM"/>
</dbReference>
<dbReference type="GO" id="GO:0050660">
    <property type="term" value="F:flavin adenine dinucleotide binding"/>
    <property type="evidence" value="ECO:0007669"/>
    <property type="project" value="InterPro"/>
</dbReference>
<dbReference type="Pfam" id="PF04055">
    <property type="entry name" value="Radical_SAM"/>
    <property type="match status" value="1"/>
</dbReference>
<evidence type="ECO:0000256" key="6">
    <source>
        <dbReference type="SAM" id="MobiDB-lite"/>
    </source>
</evidence>
<evidence type="ECO:0000256" key="7">
    <source>
        <dbReference type="SAM" id="SignalP"/>
    </source>
</evidence>
<feature type="chain" id="PRO_5034517685" evidence="7">
    <location>
        <begin position="22"/>
        <end position="1004"/>
    </location>
</feature>
<dbReference type="GO" id="GO:0046872">
    <property type="term" value="F:metal ion binding"/>
    <property type="evidence" value="ECO:0007669"/>
    <property type="project" value="UniProtKB-KW"/>
</dbReference>
<comment type="caution">
    <text evidence="9">The sequence shown here is derived from an EMBL/GenBank/DDBJ whole genome shotgun (WGS) entry which is preliminary data.</text>
</comment>
<dbReference type="InterPro" id="IPR036188">
    <property type="entry name" value="FAD/NAD-bd_sf"/>
</dbReference>
<reference evidence="9" key="1">
    <citation type="journal article" date="2020" name="Phytopathology">
        <title>Genome Sequence Resources of Colletotrichum truncatum, C. plurivorum, C. musicola, and C. sojae: Four Species Pathogenic to Soybean (Glycine max).</title>
        <authorList>
            <person name="Rogerio F."/>
            <person name="Boufleur T.R."/>
            <person name="Ciampi-Guillardi M."/>
            <person name="Sukno S.A."/>
            <person name="Thon M.R."/>
            <person name="Massola Junior N.S."/>
            <person name="Baroncelli R."/>
        </authorList>
    </citation>
    <scope>NUCLEOTIDE SEQUENCE</scope>
    <source>
        <strain evidence="9">LFN00145</strain>
    </source>
</reference>
<dbReference type="Pfam" id="PF05199">
    <property type="entry name" value="GMC_oxred_C"/>
    <property type="match status" value="1"/>
</dbReference>
<keyword evidence="7" id="KW-0732">Signal</keyword>
<dbReference type="PANTHER" id="PTHR43075">
    <property type="entry name" value="FORMATE LYASE ACTIVATING ENZYME, PUTATIVE (AFU_ORTHOLOGUE AFUA_2G15630)-RELATED"/>
    <property type="match status" value="1"/>
</dbReference>
<dbReference type="InterPro" id="IPR058240">
    <property type="entry name" value="rSAM_sf"/>
</dbReference>
<dbReference type="Gene3D" id="3.20.20.70">
    <property type="entry name" value="Aldolase class I"/>
    <property type="match status" value="1"/>
</dbReference>
<keyword evidence="5" id="KW-0411">Iron-sulfur</keyword>
<dbReference type="InterPro" id="IPR000172">
    <property type="entry name" value="GMC_OxRdtase_N"/>
</dbReference>
<evidence type="ECO:0000313" key="9">
    <source>
        <dbReference type="EMBL" id="KAF6822450.1"/>
    </source>
</evidence>
<keyword evidence="3" id="KW-0479">Metal-binding</keyword>
<dbReference type="CDD" id="cd01335">
    <property type="entry name" value="Radical_SAM"/>
    <property type="match status" value="1"/>
</dbReference>
<gene>
    <name evidence="9" type="ORF">CPLU01_12005</name>
</gene>
<evidence type="ECO:0000256" key="1">
    <source>
        <dbReference type="ARBA" id="ARBA00010790"/>
    </source>
</evidence>
<evidence type="ECO:0000259" key="8">
    <source>
        <dbReference type="PROSITE" id="PS00624"/>
    </source>
</evidence>
<dbReference type="Gene3D" id="3.30.560.10">
    <property type="entry name" value="Glucose Oxidase, domain 3"/>
    <property type="match status" value="1"/>
</dbReference>
<evidence type="ECO:0000256" key="4">
    <source>
        <dbReference type="ARBA" id="ARBA00023004"/>
    </source>
</evidence>
<dbReference type="SFLD" id="SFLDG01099">
    <property type="entry name" value="Uncharacterised_Radical_SAM_Su"/>
    <property type="match status" value="1"/>
</dbReference>
<dbReference type="InterPro" id="IPR007197">
    <property type="entry name" value="rSAM"/>
</dbReference>
<dbReference type="Gene3D" id="3.50.50.60">
    <property type="entry name" value="FAD/NAD(P)-binding domain"/>
    <property type="match status" value="1"/>
</dbReference>
<dbReference type="EMBL" id="WIGO01000236">
    <property type="protein sequence ID" value="KAF6822450.1"/>
    <property type="molecule type" value="Genomic_DNA"/>
</dbReference>
<organism evidence="9 10">
    <name type="scientific">Colletotrichum plurivorum</name>
    <dbReference type="NCBI Taxonomy" id="2175906"/>
    <lineage>
        <taxon>Eukaryota</taxon>
        <taxon>Fungi</taxon>
        <taxon>Dikarya</taxon>
        <taxon>Ascomycota</taxon>
        <taxon>Pezizomycotina</taxon>
        <taxon>Sordariomycetes</taxon>
        <taxon>Hypocreomycetidae</taxon>
        <taxon>Glomerellales</taxon>
        <taxon>Glomerellaceae</taxon>
        <taxon>Colletotrichum</taxon>
        <taxon>Colletotrichum orchidearum species complex</taxon>
    </lineage>
</organism>
<dbReference type="AlphaFoldDB" id="A0A8H6K0Z4"/>
<dbReference type="SUPFAM" id="SSF54373">
    <property type="entry name" value="FAD-linked reductases, C-terminal domain"/>
    <property type="match status" value="1"/>
</dbReference>
<dbReference type="InterPro" id="IPR007867">
    <property type="entry name" value="GMC_OxRtase_C"/>
</dbReference>
<keyword evidence="10" id="KW-1185">Reference proteome</keyword>
<dbReference type="PROSITE" id="PS00624">
    <property type="entry name" value="GMC_OXRED_2"/>
    <property type="match status" value="1"/>
</dbReference>
<evidence type="ECO:0000313" key="10">
    <source>
        <dbReference type="Proteomes" id="UP000654918"/>
    </source>
</evidence>
<accession>A0A8H6K0Z4</accession>
<dbReference type="GO" id="GO:0051536">
    <property type="term" value="F:iron-sulfur cluster binding"/>
    <property type="evidence" value="ECO:0007669"/>
    <property type="project" value="UniProtKB-KW"/>
</dbReference>
<dbReference type="Pfam" id="PF00732">
    <property type="entry name" value="GMC_oxred_N"/>
    <property type="match status" value="1"/>
</dbReference>
<evidence type="ECO:0000256" key="2">
    <source>
        <dbReference type="ARBA" id="ARBA00022691"/>
    </source>
</evidence>
<dbReference type="GO" id="GO:0016614">
    <property type="term" value="F:oxidoreductase activity, acting on CH-OH group of donors"/>
    <property type="evidence" value="ECO:0007669"/>
    <property type="project" value="InterPro"/>
</dbReference>
<keyword evidence="4" id="KW-0408">Iron</keyword>
<keyword evidence="2" id="KW-0949">S-adenosyl-L-methionine</keyword>
<dbReference type="Proteomes" id="UP000654918">
    <property type="component" value="Unassembled WGS sequence"/>
</dbReference>
<evidence type="ECO:0000256" key="3">
    <source>
        <dbReference type="ARBA" id="ARBA00022723"/>
    </source>
</evidence>
<dbReference type="PANTHER" id="PTHR43075:SF1">
    <property type="entry name" value="FORMATE LYASE ACTIVATING ENZYME, PUTATIVE (AFU_ORTHOLOGUE AFUA_2G15630)-RELATED"/>
    <property type="match status" value="1"/>
</dbReference>
<comment type="similarity">
    <text evidence="1">Belongs to the GMC oxidoreductase family.</text>
</comment>
<protein>
    <submittedName>
        <fullName evidence="9">GMC oxidoreductase</fullName>
    </submittedName>
</protein>